<gene>
    <name evidence="1" type="ORF">SCLCIDRAFT_874918</name>
</gene>
<keyword evidence="2" id="KW-1185">Reference proteome</keyword>
<proteinExistence type="predicted"/>
<dbReference type="InParanoid" id="A0A0C3A9G0"/>
<evidence type="ECO:0000313" key="2">
    <source>
        <dbReference type="Proteomes" id="UP000053989"/>
    </source>
</evidence>
<dbReference type="HOGENOM" id="CLU_2185506_0_0_1"/>
<dbReference type="AlphaFoldDB" id="A0A0C3A9G0"/>
<dbReference type="EMBL" id="KN822051">
    <property type="protein sequence ID" value="KIM61522.1"/>
    <property type="molecule type" value="Genomic_DNA"/>
</dbReference>
<reference evidence="1 2" key="1">
    <citation type="submission" date="2014-04" db="EMBL/GenBank/DDBJ databases">
        <authorList>
            <consortium name="DOE Joint Genome Institute"/>
            <person name="Kuo A."/>
            <person name="Kohler A."/>
            <person name="Nagy L.G."/>
            <person name="Floudas D."/>
            <person name="Copeland A."/>
            <person name="Barry K.W."/>
            <person name="Cichocki N."/>
            <person name="Veneault-Fourrey C."/>
            <person name="LaButti K."/>
            <person name="Lindquist E.A."/>
            <person name="Lipzen A."/>
            <person name="Lundell T."/>
            <person name="Morin E."/>
            <person name="Murat C."/>
            <person name="Sun H."/>
            <person name="Tunlid A."/>
            <person name="Henrissat B."/>
            <person name="Grigoriev I.V."/>
            <person name="Hibbett D.S."/>
            <person name="Martin F."/>
            <person name="Nordberg H.P."/>
            <person name="Cantor M.N."/>
            <person name="Hua S.X."/>
        </authorList>
    </citation>
    <scope>NUCLEOTIDE SEQUENCE [LARGE SCALE GENOMIC DNA]</scope>
    <source>
        <strain evidence="1 2">Foug A</strain>
    </source>
</reference>
<protein>
    <submittedName>
        <fullName evidence="1">Uncharacterized protein</fullName>
    </submittedName>
</protein>
<accession>A0A0C3A9G0</accession>
<dbReference type="Proteomes" id="UP000053989">
    <property type="component" value="Unassembled WGS sequence"/>
</dbReference>
<organism evidence="1 2">
    <name type="scientific">Scleroderma citrinum Foug A</name>
    <dbReference type="NCBI Taxonomy" id="1036808"/>
    <lineage>
        <taxon>Eukaryota</taxon>
        <taxon>Fungi</taxon>
        <taxon>Dikarya</taxon>
        <taxon>Basidiomycota</taxon>
        <taxon>Agaricomycotina</taxon>
        <taxon>Agaricomycetes</taxon>
        <taxon>Agaricomycetidae</taxon>
        <taxon>Boletales</taxon>
        <taxon>Sclerodermatineae</taxon>
        <taxon>Sclerodermataceae</taxon>
        <taxon>Scleroderma</taxon>
    </lineage>
</organism>
<name>A0A0C3A9G0_9AGAM</name>
<evidence type="ECO:0000313" key="1">
    <source>
        <dbReference type="EMBL" id="KIM61522.1"/>
    </source>
</evidence>
<sequence>MVSNRGLPRLHRHTSALQIVKSVLTFPNTVRAGASFASTSSPFGVSIFSVASFTDYVELSRSARKTDSIGTHLGHLLLGLSDMLLLELTLDIPFRVHLQLLFFLGDLEQ</sequence>
<reference evidence="2" key="2">
    <citation type="submission" date="2015-01" db="EMBL/GenBank/DDBJ databases">
        <title>Evolutionary Origins and Diversification of the Mycorrhizal Mutualists.</title>
        <authorList>
            <consortium name="DOE Joint Genome Institute"/>
            <consortium name="Mycorrhizal Genomics Consortium"/>
            <person name="Kohler A."/>
            <person name="Kuo A."/>
            <person name="Nagy L.G."/>
            <person name="Floudas D."/>
            <person name="Copeland A."/>
            <person name="Barry K.W."/>
            <person name="Cichocki N."/>
            <person name="Veneault-Fourrey C."/>
            <person name="LaButti K."/>
            <person name="Lindquist E.A."/>
            <person name="Lipzen A."/>
            <person name="Lundell T."/>
            <person name="Morin E."/>
            <person name="Murat C."/>
            <person name="Riley R."/>
            <person name="Ohm R."/>
            <person name="Sun H."/>
            <person name="Tunlid A."/>
            <person name="Henrissat B."/>
            <person name="Grigoriev I.V."/>
            <person name="Hibbett D.S."/>
            <person name="Martin F."/>
        </authorList>
    </citation>
    <scope>NUCLEOTIDE SEQUENCE [LARGE SCALE GENOMIC DNA]</scope>
    <source>
        <strain evidence="2">Foug A</strain>
    </source>
</reference>